<accession>A0AC61RSJ2</accession>
<gene>
    <name evidence="1" type="ORF">E5329_17845</name>
</gene>
<sequence length="337" mass="38131">MRSIIPGNAVFLQYYAMTALLTALFKKAGYQIEFSTALIGKTNTKKTTCGEIFTRVFNRTASAVPEINFSATEAAIYEIMDRYADTVVMIDDLTPSENDLDAREKKRKLESIIRAYGDRVPRRRSVAFASNSAAKEFIPINGCALITGETFSGGKSSRSRVVILNFEEGDVDNSALSYYQENLHALPNFAYDFLRFATEHVDEIMETILYECTKIRGKMQGIIKLPRYIDAYGILYAATTVFKNFILEKELLNQDETHNLIENDRESLLRIIQENDAAVSNVSPGIMLLESLKFAVNREGIRVKNVAEIGEGKVTNYLIYDENFIYITSEKLWECGR</sequence>
<protein>
    <submittedName>
        <fullName evidence="1">Uncharacterized protein</fullName>
    </submittedName>
</protein>
<evidence type="ECO:0000313" key="2">
    <source>
        <dbReference type="Proteomes" id="UP000304953"/>
    </source>
</evidence>
<dbReference type="EMBL" id="SRYA01000040">
    <property type="protein sequence ID" value="TGY93619.1"/>
    <property type="molecule type" value="Genomic_DNA"/>
</dbReference>
<reference evidence="1" key="1">
    <citation type="submission" date="2019-04" db="EMBL/GenBank/DDBJ databases">
        <title>Microbes associate with the intestines of laboratory mice.</title>
        <authorList>
            <person name="Navarre W."/>
            <person name="Wong E."/>
            <person name="Huang K."/>
            <person name="Tropini C."/>
            <person name="Ng K."/>
            <person name="Yu B."/>
        </authorList>
    </citation>
    <scope>NUCLEOTIDE SEQUENCE</scope>
    <source>
        <strain evidence="1">NM01_1-7b</strain>
    </source>
</reference>
<keyword evidence="2" id="KW-1185">Reference proteome</keyword>
<comment type="caution">
    <text evidence="1">The sequence shown here is derived from an EMBL/GenBank/DDBJ whole genome shotgun (WGS) entry which is preliminary data.</text>
</comment>
<proteinExistence type="predicted"/>
<name>A0AC61RSJ2_9FIRM</name>
<evidence type="ECO:0000313" key="1">
    <source>
        <dbReference type="EMBL" id="TGY93619.1"/>
    </source>
</evidence>
<dbReference type="Proteomes" id="UP000304953">
    <property type="component" value="Unassembled WGS sequence"/>
</dbReference>
<organism evidence="1 2">
    <name type="scientific">Petralouisia muris</name>
    <dbReference type="NCBI Taxonomy" id="3032872"/>
    <lineage>
        <taxon>Bacteria</taxon>
        <taxon>Bacillati</taxon>
        <taxon>Bacillota</taxon>
        <taxon>Clostridia</taxon>
        <taxon>Lachnospirales</taxon>
        <taxon>Lachnospiraceae</taxon>
        <taxon>Petralouisia</taxon>
    </lineage>
</organism>